<dbReference type="RefSeq" id="WP_221424634.1">
    <property type="nucleotide sequence ID" value="NZ_CP081295.1"/>
</dbReference>
<gene>
    <name evidence="1" type="ORF">K3148_09810</name>
</gene>
<proteinExistence type="predicted"/>
<evidence type="ECO:0000313" key="2">
    <source>
        <dbReference type="Proteomes" id="UP000824281"/>
    </source>
</evidence>
<reference evidence="1 2" key="1">
    <citation type="submission" date="2021-08" db="EMBL/GenBank/DDBJ databases">
        <title>Comparative Genomics Analysis of the Genus Qipengyuania Reveals Extensive Genetic Diversity and Metabolic Versatility, Including the Description of Fifteen Novel Species.</title>
        <authorList>
            <person name="Liu Y."/>
        </authorList>
    </citation>
    <scope>NUCLEOTIDE SEQUENCE [LARGE SCALE GENOMIC DNA]</scope>
    <source>
        <strain evidence="1 2">1NDH13</strain>
    </source>
</reference>
<evidence type="ECO:0000313" key="1">
    <source>
        <dbReference type="EMBL" id="QZD89131.1"/>
    </source>
</evidence>
<dbReference type="Proteomes" id="UP000824281">
    <property type="component" value="Chromosome"/>
</dbReference>
<dbReference type="EMBL" id="CP081295">
    <property type="protein sequence ID" value="QZD89131.1"/>
    <property type="molecule type" value="Genomic_DNA"/>
</dbReference>
<evidence type="ECO:0008006" key="3">
    <source>
        <dbReference type="Google" id="ProtNLM"/>
    </source>
</evidence>
<keyword evidence="2" id="KW-1185">Reference proteome</keyword>
<organism evidence="1 2">
    <name type="scientific">Qipengyuania aurantiaca</name>
    <dbReference type="NCBI Taxonomy" id="2867233"/>
    <lineage>
        <taxon>Bacteria</taxon>
        <taxon>Pseudomonadati</taxon>
        <taxon>Pseudomonadota</taxon>
        <taxon>Alphaproteobacteria</taxon>
        <taxon>Sphingomonadales</taxon>
        <taxon>Erythrobacteraceae</taxon>
        <taxon>Qipengyuania</taxon>
    </lineage>
</organism>
<protein>
    <recommendedName>
        <fullName evidence="3">DUF2336 domain-containing protein</fullName>
    </recommendedName>
</protein>
<sequence length="320" mass="34603">MRIDPQIRALRGDPASQRLAQEELVAACDSWRSGAGAEALADLQRYGEGQPLDECPALKTLLNDQAAAFAWLAPLLDAGLESLTRNPLGQFPMRHQYSDGVAMIQLGLSGRAALTLIAYDELQQSPKSASFSAGERHELVLSGVGDFRFVDLLEERANSAAIDQRVRRLVAGETLSCDGATQTRVLERVHGRMVMLRLARTDAAQSDTRQYSLEDGRLLHRASGNRLESQREMATALLGRMGRSDAAPLLAELTREGSAHIRWQSLRECLGLDTATGFAALTQIAADASDELSSPASALRAQLLEAYPQLASLEAIPCPA</sequence>
<name>A0ABX8ZK60_9SPHN</name>
<accession>A0ABX8ZK60</accession>